<evidence type="ECO:0000313" key="2">
    <source>
        <dbReference type="Proteomes" id="UP000318199"/>
    </source>
</evidence>
<dbReference type="EMBL" id="VOBQ01000008">
    <property type="protein sequence ID" value="TWO71425.1"/>
    <property type="molecule type" value="Genomic_DNA"/>
</dbReference>
<evidence type="ECO:0000313" key="1">
    <source>
        <dbReference type="EMBL" id="TWO71425.1"/>
    </source>
</evidence>
<keyword evidence="2" id="KW-1185">Reference proteome</keyword>
<dbReference type="RefSeq" id="WP_145893036.1">
    <property type="nucleotide sequence ID" value="NZ_VOBQ01000008.1"/>
</dbReference>
<organism evidence="1 2">
    <name type="scientific">Caenimonas sedimenti</name>
    <dbReference type="NCBI Taxonomy" id="2596921"/>
    <lineage>
        <taxon>Bacteria</taxon>
        <taxon>Pseudomonadati</taxon>
        <taxon>Pseudomonadota</taxon>
        <taxon>Betaproteobacteria</taxon>
        <taxon>Burkholderiales</taxon>
        <taxon>Comamonadaceae</taxon>
        <taxon>Caenimonas</taxon>
    </lineage>
</organism>
<comment type="caution">
    <text evidence="1">The sequence shown here is derived from an EMBL/GenBank/DDBJ whole genome shotgun (WGS) entry which is preliminary data.</text>
</comment>
<proteinExistence type="predicted"/>
<sequence length="197" mass="20550">MYLLAILAVIAGVLLAANDLWPAGSVAGARVAAPQVTAAIQVEKFRTFVYASHQYMKSTPPAVTTETSVPWSTIKSLPSLPEAVRATEMPDGWRIVRSADNSWVACTEMSEESINSVQQRVARPGLVSSGGYSLQSMNGVMQKVPISVTPPFDVVPVSVAGGTATVASIGSTPRTVNYTVLGSTAEAPAAALKCTTP</sequence>
<dbReference type="Proteomes" id="UP000318199">
    <property type="component" value="Unassembled WGS sequence"/>
</dbReference>
<accession>A0A562ZT13</accession>
<dbReference type="AlphaFoldDB" id="A0A562ZT13"/>
<dbReference type="OrthoDB" id="10018266at2"/>
<protein>
    <submittedName>
        <fullName evidence="1">Uncharacterized protein</fullName>
    </submittedName>
</protein>
<gene>
    <name evidence="1" type="ORF">FN976_10935</name>
</gene>
<name>A0A562ZT13_9BURK</name>
<reference evidence="1 2" key="1">
    <citation type="submission" date="2019-07" db="EMBL/GenBank/DDBJ databases">
        <title>Caenimonas sedimenti sp. nov., isolated from activated sludge.</title>
        <authorList>
            <person name="Xu J."/>
        </authorList>
    </citation>
    <scope>NUCLEOTIDE SEQUENCE [LARGE SCALE GENOMIC DNA]</scope>
    <source>
        <strain evidence="1 2">HX-9-20</strain>
    </source>
</reference>